<gene>
    <name evidence="5" type="primary">LOC125178611</name>
</gene>
<dbReference type="OMA" id="DCDYELG"/>
<feature type="domain" description="Ig-like" evidence="3">
    <location>
        <begin position="35"/>
        <end position="134"/>
    </location>
</feature>
<accession>A0A979FPZ6</accession>
<protein>
    <submittedName>
        <fullName evidence="5">Uncharacterized protein LOC125178611</fullName>
    </submittedName>
</protein>
<keyword evidence="2" id="KW-0732">Signal</keyword>
<feature type="transmembrane region" description="Helical" evidence="1">
    <location>
        <begin position="263"/>
        <end position="283"/>
    </location>
</feature>
<keyword evidence="4" id="KW-1185">Reference proteome</keyword>
<dbReference type="InterPro" id="IPR013783">
    <property type="entry name" value="Ig-like_fold"/>
</dbReference>
<evidence type="ECO:0000256" key="2">
    <source>
        <dbReference type="SAM" id="SignalP"/>
    </source>
</evidence>
<evidence type="ECO:0000313" key="5">
    <source>
        <dbReference type="RefSeq" id="XP_047738767.1"/>
    </source>
</evidence>
<dbReference type="GeneID" id="125178611"/>
<proteinExistence type="predicted"/>
<dbReference type="Proteomes" id="UP000694843">
    <property type="component" value="Unplaced"/>
</dbReference>
<reference evidence="5" key="1">
    <citation type="submission" date="2025-08" db="UniProtKB">
        <authorList>
            <consortium name="RefSeq"/>
        </authorList>
    </citation>
    <scope>IDENTIFICATION</scope>
    <source>
        <tissue evidence="5">Whole organism</tissue>
    </source>
</reference>
<dbReference type="PROSITE" id="PS50835">
    <property type="entry name" value="IG_LIKE"/>
    <property type="match status" value="1"/>
</dbReference>
<feature type="chain" id="PRO_5037938602" evidence="2">
    <location>
        <begin position="24"/>
        <end position="284"/>
    </location>
</feature>
<keyword evidence="1" id="KW-0472">Membrane</keyword>
<dbReference type="PANTHER" id="PTHR21261">
    <property type="entry name" value="BEAT PROTEIN"/>
    <property type="match status" value="1"/>
</dbReference>
<dbReference type="AlphaFoldDB" id="A0A979FPZ6"/>
<dbReference type="SUPFAM" id="SSF48726">
    <property type="entry name" value="Immunoglobulin"/>
    <property type="match status" value="1"/>
</dbReference>
<evidence type="ECO:0000259" key="3">
    <source>
        <dbReference type="PROSITE" id="PS50835"/>
    </source>
</evidence>
<evidence type="ECO:0000313" key="4">
    <source>
        <dbReference type="Proteomes" id="UP000694843"/>
    </source>
</evidence>
<evidence type="ECO:0000256" key="1">
    <source>
        <dbReference type="SAM" id="Phobius"/>
    </source>
</evidence>
<dbReference type="InterPro" id="IPR036179">
    <property type="entry name" value="Ig-like_dom_sf"/>
</dbReference>
<organism evidence="4 5">
    <name type="scientific">Hyalella azteca</name>
    <name type="common">Amphipod</name>
    <dbReference type="NCBI Taxonomy" id="294128"/>
    <lineage>
        <taxon>Eukaryota</taxon>
        <taxon>Metazoa</taxon>
        <taxon>Ecdysozoa</taxon>
        <taxon>Arthropoda</taxon>
        <taxon>Crustacea</taxon>
        <taxon>Multicrustacea</taxon>
        <taxon>Malacostraca</taxon>
        <taxon>Eumalacostraca</taxon>
        <taxon>Peracarida</taxon>
        <taxon>Amphipoda</taxon>
        <taxon>Senticaudata</taxon>
        <taxon>Talitrida</taxon>
        <taxon>Talitroidea</taxon>
        <taxon>Hyalellidae</taxon>
        <taxon>Hyalella</taxon>
    </lineage>
</organism>
<dbReference type="Gene3D" id="2.60.40.10">
    <property type="entry name" value="Immunoglobulins"/>
    <property type="match status" value="1"/>
</dbReference>
<sequence length="284" mass="32233">MKSTRINWSMMFAVVFNIHTGVALNITEVKVPEWVEAGSSADLRCSWTPEHRQIWALRWYQGLNEIYRWTPSKEDPKQIFKNPHLTVNPLMSTQGTVRLTNVRHEAAGLFRCEVSAEAPAFRTVYGEKELKVVTLPKSIPQFEGLQPQYREGDWVDLVCSSGPARPVPQLEVYINGEMPSHLDPQLVQQSALDGLQVASLRLRFVLRHFHLTSPSGAPAETRVRCVSRIPEVNYQESSEVILSTRPQHYFAAGMDGRTAGAAASFHSGIYELAMMFILPLWWIW</sequence>
<dbReference type="RefSeq" id="XP_047738767.1">
    <property type="nucleotide sequence ID" value="XM_047882811.1"/>
</dbReference>
<keyword evidence="1" id="KW-1133">Transmembrane helix</keyword>
<dbReference type="KEGG" id="hazt:125178611"/>
<dbReference type="InterPro" id="IPR007110">
    <property type="entry name" value="Ig-like_dom"/>
</dbReference>
<keyword evidence="1" id="KW-0812">Transmembrane</keyword>
<feature type="signal peptide" evidence="2">
    <location>
        <begin position="1"/>
        <end position="23"/>
    </location>
</feature>
<name>A0A979FPZ6_HYAAZ</name>
<dbReference type="OrthoDB" id="6343941at2759"/>
<dbReference type="PANTHER" id="PTHR21261:SF15">
    <property type="entry name" value="BEATEN PATH IIIA, ISOFORM D-RELATED"/>
    <property type="match status" value="1"/>
</dbReference>